<keyword evidence="2" id="KW-0539">Nucleus</keyword>
<dbReference type="InterPro" id="IPR001005">
    <property type="entry name" value="SANT/Myb"/>
</dbReference>
<dbReference type="Pfam" id="PF00249">
    <property type="entry name" value="Myb_DNA-binding"/>
    <property type="match status" value="1"/>
</dbReference>
<dbReference type="GO" id="GO:0005634">
    <property type="term" value="C:nucleus"/>
    <property type="evidence" value="ECO:0007669"/>
    <property type="project" value="TreeGrafter"/>
</dbReference>
<feature type="compositionally biased region" description="Basic and acidic residues" evidence="3">
    <location>
        <begin position="633"/>
        <end position="645"/>
    </location>
</feature>
<reference evidence="6" key="1">
    <citation type="journal article" date="2017" name="Nat. Commun.">
        <title>The asparagus genome sheds light on the origin and evolution of a young Y chromosome.</title>
        <authorList>
            <person name="Harkess A."/>
            <person name="Zhou J."/>
            <person name="Xu C."/>
            <person name="Bowers J.E."/>
            <person name="Van der Hulst R."/>
            <person name="Ayyampalayam S."/>
            <person name="Mercati F."/>
            <person name="Riccardi P."/>
            <person name="McKain M.R."/>
            <person name="Kakrana A."/>
            <person name="Tang H."/>
            <person name="Ray J."/>
            <person name="Groenendijk J."/>
            <person name="Arikit S."/>
            <person name="Mathioni S.M."/>
            <person name="Nakano M."/>
            <person name="Shan H."/>
            <person name="Telgmann-Rauber A."/>
            <person name="Kanno A."/>
            <person name="Yue Z."/>
            <person name="Chen H."/>
            <person name="Li W."/>
            <person name="Chen Y."/>
            <person name="Xu X."/>
            <person name="Zhang Y."/>
            <person name="Luo S."/>
            <person name="Chen H."/>
            <person name="Gao J."/>
            <person name="Mao Z."/>
            <person name="Pires J.C."/>
            <person name="Luo M."/>
            <person name="Kudrna D."/>
            <person name="Wing R.A."/>
            <person name="Meyers B.C."/>
            <person name="Yi K."/>
            <person name="Kong H."/>
            <person name="Lavrijsen P."/>
            <person name="Sunseri F."/>
            <person name="Falavigna A."/>
            <person name="Ye Y."/>
            <person name="Leebens-Mack J.H."/>
            <person name="Chen G."/>
        </authorList>
    </citation>
    <scope>NUCLEOTIDE SEQUENCE [LARGE SCALE GENOMIC DNA]</scope>
    <source>
        <strain evidence="6">cv. DH0086</strain>
    </source>
</reference>
<evidence type="ECO:0000256" key="3">
    <source>
        <dbReference type="SAM" id="MobiDB-lite"/>
    </source>
</evidence>
<dbReference type="Gramene" id="ONK55962">
    <property type="protein sequence ID" value="ONK55962"/>
    <property type="gene ID" value="A4U43_C10F2730"/>
</dbReference>
<dbReference type="OMA" id="ADLYWAD"/>
<organism evidence="5 6">
    <name type="scientific">Asparagus officinalis</name>
    <name type="common">Garden asparagus</name>
    <dbReference type="NCBI Taxonomy" id="4686"/>
    <lineage>
        <taxon>Eukaryota</taxon>
        <taxon>Viridiplantae</taxon>
        <taxon>Streptophyta</taxon>
        <taxon>Embryophyta</taxon>
        <taxon>Tracheophyta</taxon>
        <taxon>Spermatophyta</taxon>
        <taxon>Magnoliopsida</taxon>
        <taxon>Liliopsida</taxon>
        <taxon>Asparagales</taxon>
        <taxon>Asparagaceae</taxon>
        <taxon>Asparagoideae</taxon>
        <taxon>Asparagus</taxon>
    </lineage>
</organism>
<gene>
    <name evidence="5" type="ORF">A4U43_C10F2730</name>
</gene>
<protein>
    <recommendedName>
        <fullName evidence="4">SANT domain-containing protein</fullName>
    </recommendedName>
</protein>
<keyword evidence="1" id="KW-0238">DNA-binding</keyword>
<dbReference type="GO" id="GO:0003682">
    <property type="term" value="F:chromatin binding"/>
    <property type="evidence" value="ECO:0007669"/>
    <property type="project" value="InterPro"/>
</dbReference>
<dbReference type="CDD" id="cd00167">
    <property type="entry name" value="SANT"/>
    <property type="match status" value="1"/>
</dbReference>
<accession>A0A5P1E086</accession>
<dbReference type="InterPro" id="IPR009057">
    <property type="entry name" value="Homeodomain-like_sf"/>
</dbReference>
<dbReference type="InterPro" id="IPR017884">
    <property type="entry name" value="SANT_dom"/>
</dbReference>
<keyword evidence="6" id="KW-1185">Reference proteome</keyword>
<dbReference type="GO" id="GO:0003677">
    <property type="term" value="F:DNA binding"/>
    <property type="evidence" value="ECO:0007669"/>
    <property type="project" value="UniProtKB-KW"/>
</dbReference>
<evidence type="ECO:0000259" key="4">
    <source>
        <dbReference type="PROSITE" id="PS51293"/>
    </source>
</evidence>
<dbReference type="SUPFAM" id="SSF46689">
    <property type="entry name" value="Homeodomain-like"/>
    <property type="match status" value="1"/>
</dbReference>
<dbReference type="GO" id="GO:0007389">
    <property type="term" value="P:pattern specification process"/>
    <property type="evidence" value="ECO:0007669"/>
    <property type="project" value="TreeGrafter"/>
</dbReference>
<dbReference type="PANTHER" id="PTHR21677">
    <property type="entry name" value="CRAMPED PROTEIN"/>
    <property type="match status" value="1"/>
</dbReference>
<dbReference type="EMBL" id="CM007390">
    <property type="protein sequence ID" value="ONK55962.1"/>
    <property type="molecule type" value="Genomic_DNA"/>
</dbReference>
<feature type="region of interest" description="Disordered" evidence="3">
    <location>
        <begin position="540"/>
        <end position="563"/>
    </location>
</feature>
<dbReference type="PROSITE" id="PS51293">
    <property type="entry name" value="SANT"/>
    <property type="match status" value="1"/>
</dbReference>
<dbReference type="Proteomes" id="UP000243459">
    <property type="component" value="Chromosome 10"/>
</dbReference>
<dbReference type="SMART" id="SM00717">
    <property type="entry name" value="SANT"/>
    <property type="match status" value="1"/>
</dbReference>
<feature type="compositionally biased region" description="Basic and acidic residues" evidence="3">
    <location>
        <begin position="494"/>
        <end position="504"/>
    </location>
</feature>
<dbReference type="FunFam" id="1.10.10.60:FF:000287">
    <property type="entry name" value="TSL-kinase interacting protein 1"/>
    <property type="match status" value="1"/>
</dbReference>
<evidence type="ECO:0000313" key="5">
    <source>
        <dbReference type="EMBL" id="ONK55962.1"/>
    </source>
</evidence>
<evidence type="ECO:0000256" key="2">
    <source>
        <dbReference type="ARBA" id="ARBA00023242"/>
    </source>
</evidence>
<sequence>METQPHVPSQIQGPQAEDLLINDRGSTAPATPLVAVNEKPAKKVTRQWAAWTRQEEENFFNALRQVGKNFEKITFRVQSKNKNQVRHYYYRLVRRMNKLLGPGLCLDAKNSKDTIAAMLRWWSLLEKHSCPASKLHLKPRRFKIFLESLENQLLKDRNKIRRKRPSQGEKYLNVVSATSLPSKALENDVHPVVDIQNTSKVESNGPSQKRNMSANINFSKGELPPARSVRQKRRPAGLVASAAYRRWEKAAMAGVSLVADAAEQLERATNGGNCSVDQIRSGQKNIDCAGNNQGHLCPPTLLGTCLHQIKDAVMQPVVKLKLQLFPIDEITRKALEKDACNPHLELTLSSRKRISSVLEHLNRKWGSSSIASGELTLLPYSAQQEDISYRKWTAKDTISSAADVYAAVGSPTIFRLRYGWFSNTEPVMRETPNVESPGLAQPLAHISEQPMKSSGDLSTPLSSTVIVHEPIPEEPPSDPDDELLGSSALTPTSENRKRTGDGHCSEQQQVSVVDWVDSLTNISIGDLLSEASRASKSSCGYSSLGKTCPSPQEKPFSSDAFDPVRTQTASSSMWNAEETCDEFSFRMARACMSRDSPSNPSIKDHKEIVVSESLFKNHLKVPPKSGDLEVASEAEKDTSYKEDKDVSPKDINLMDIYWPDSLGPLELEMPSSSRYQGQDVVIGDSNSFGFLGRMISNSLDAFQNFSLFGQEKSASIHLDTNLS</sequence>
<proteinExistence type="predicted"/>
<feature type="region of interest" description="Disordered" evidence="3">
    <location>
        <begin position="469"/>
        <end position="506"/>
    </location>
</feature>
<dbReference type="PANTHER" id="PTHR21677:SF1">
    <property type="entry name" value="PROTEIN CRAMPED-LIKE"/>
    <property type="match status" value="1"/>
</dbReference>
<dbReference type="AlphaFoldDB" id="A0A5P1E086"/>
<evidence type="ECO:0000313" key="6">
    <source>
        <dbReference type="Proteomes" id="UP000243459"/>
    </source>
</evidence>
<feature type="region of interest" description="Disordered" evidence="3">
    <location>
        <begin position="625"/>
        <end position="645"/>
    </location>
</feature>
<feature type="domain" description="SANT" evidence="4">
    <location>
        <begin position="51"/>
        <end position="97"/>
    </location>
</feature>
<dbReference type="InterPro" id="IPR055315">
    <property type="entry name" value="Cramped-like"/>
</dbReference>
<dbReference type="Gene3D" id="1.10.10.60">
    <property type="entry name" value="Homeodomain-like"/>
    <property type="match status" value="1"/>
</dbReference>
<name>A0A5P1E086_ASPOF</name>
<evidence type="ECO:0000256" key="1">
    <source>
        <dbReference type="ARBA" id="ARBA00023125"/>
    </source>
</evidence>